<evidence type="ECO:0000313" key="1">
    <source>
        <dbReference type="EMBL" id="KAJ1103511.1"/>
    </source>
</evidence>
<organism evidence="1 2">
    <name type="scientific">Pleurodeles waltl</name>
    <name type="common">Iberian ribbed newt</name>
    <dbReference type="NCBI Taxonomy" id="8319"/>
    <lineage>
        <taxon>Eukaryota</taxon>
        <taxon>Metazoa</taxon>
        <taxon>Chordata</taxon>
        <taxon>Craniata</taxon>
        <taxon>Vertebrata</taxon>
        <taxon>Euteleostomi</taxon>
        <taxon>Amphibia</taxon>
        <taxon>Batrachia</taxon>
        <taxon>Caudata</taxon>
        <taxon>Salamandroidea</taxon>
        <taxon>Salamandridae</taxon>
        <taxon>Pleurodelinae</taxon>
        <taxon>Pleurodeles</taxon>
    </lineage>
</organism>
<protein>
    <submittedName>
        <fullName evidence="1">Uncharacterized protein</fullName>
    </submittedName>
</protein>
<gene>
    <name evidence="1" type="ORF">NDU88_000934</name>
</gene>
<accession>A0AAV7MJH1</accession>
<comment type="caution">
    <text evidence="1">The sequence shown here is derived from an EMBL/GenBank/DDBJ whole genome shotgun (WGS) entry which is preliminary data.</text>
</comment>
<dbReference type="EMBL" id="JANPWB010000013">
    <property type="protein sequence ID" value="KAJ1103511.1"/>
    <property type="molecule type" value="Genomic_DNA"/>
</dbReference>
<dbReference type="Proteomes" id="UP001066276">
    <property type="component" value="Chromosome 9"/>
</dbReference>
<sequence length="199" mass="20936">MWPWDRHDAPHLFAFCFRNFPVPEAAVPGCSAAFGGSCRGIGTRTGREVSGSFLSRNRQKMALGGSSTVGELVWCRPRAPAAWQPLEGAWQVFTCAFLGDARNVMSGASLVGSKLPVVGVYFGGSFMAIPWAFLMGTQGVTCALLGEGQAGVPGNPWESGLCTEGCFALSWTLGQGHGAGRECRSRLSQHCTGSQAACG</sequence>
<evidence type="ECO:0000313" key="2">
    <source>
        <dbReference type="Proteomes" id="UP001066276"/>
    </source>
</evidence>
<proteinExistence type="predicted"/>
<dbReference type="AlphaFoldDB" id="A0AAV7MJH1"/>
<name>A0AAV7MJH1_PLEWA</name>
<keyword evidence="2" id="KW-1185">Reference proteome</keyword>
<reference evidence="1" key="1">
    <citation type="journal article" date="2022" name="bioRxiv">
        <title>Sequencing and chromosome-scale assembly of the giantPleurodeles waltlgenome.</title>
        <authorList>
            <person name="Brown T."/>
            <person name="Elewa A."/>
            <person name="Iarovenko S."/>
            <person name="Subramanian E."/>
            <person name="Araus A.J."/>
            <person name="Petzold A."/>
            <person name="Susuki M."/>
            <person name="Suzuki K.-i.T."/>
            <person name="Hayashi T."/>
            <person name="Toyoda A."/>
            <person name="Oliveira C."/>
            <person name="Osipova E."/>
            <person name="Leigh N.D."/>
            <person name="Simon A."/>
            <person name="Yun M.H."/>
        </authorList>
    </citation>
    <scope>NUCLEOTIDE SEQUENCE</scope>
    <source>
        <strain evidence="1">20211129_DDA</strain>
        <tissue evidence="1">Liver</tissue>
    </source>
</reference>